<dbReference type="Pfam" id="PF06197">
    <property type="entry name" value="DUF998"/>
    <property type="match status" value="1"/>
</dbReference>
<feature type="compositionally biased region" description="Polar residues" evidence="1">
    <location>
        <begin position="10"/>
        <end position="21"/>
    </location>
</feature>
<dbReference type="EMBL" id="FXAY01000001">
    <property type="protein sequence ID" value="SMG11270.1"/>
    <property type="molecule type" value="Genomic_DNA"/>
</dbReference>
<feature type="transmembrane region" description="Helical" evidence="2">
    <location>
        <begin position="104"/>
        <end position="122"/>
    </location>
</feature>
<keyword evidence="2" id="KW-0812">Transmembrane</keyword>
<name>A0A1X7IA32_9MICO</name>
<keyword evidence="4" id="KW-1185">Reference proteome</keyword>
<accession>A0A1X7IA32</accession>
<dbReference type="InterPro" id="IPR009339">
    <property type="entry name" value="DUF998"/>
</dbReference>
<evidence type="ECO:0008006" key="5">
    <source>
        <dbReference type="Google" id="ProtNLM"/>
    </source>
</evidence>
<organism evidence="3 4">
    <name type="scientific">Agreia pratensis</name>
    <dbReference type="NCBI Taxonomy" id="150121"/>
    <lineage>
        <taxon>Bacteria</taxon>
        <taxon>Bacillati</taxon>
        <taxon>Actinomycetota</taxon>
        <taxon>Actinomycetes</taxon>
        <taxon>Micrococcales</taxon>
        <taxon>Microbacteriaceae</taxon>
        <taxon>Agreia</taxon>
    </lineage>
</organism>
<evidence type="ECO:0000313" key="3">
    <source>
        <dbReference type="EMBL" id="SMG11270.1"/>
    </source>
</evidence>
<dbReference type="STRING" id="150121.SAMN06296010_0296"/>
<dbReference type="RefSeq" id="WP_085482260.1">
    <property type="nucleotide sequence ID" value="NZ_FXAY01000001.1"/>
</dbReference>
<feature type="transmembrane region" description="Helical" evidence="2">
    <location>
        <begin position="210"/>
        <end position="229"/>
    </location>
</feature>
<sequence length="233" mass="24216">MAPPRGSLLTHDTTAAPTQSGRPSPFLRVAAWAGMALVGAYVVIDVVLQLLPPHYSPIADAESNLAVGPFGWLMNLNFLGRAAMTFCVLIVVARIGPVLATRRIGSAFLGLAGLCSAALVFFPTDVNGPGEFGIAPTTLVGTVHVAFATTGFMLALAAMALLTHWMRRAPEMLGLRRPATVFLVLAVVGLVSLTISIAVAPAVLGATERICLLGILGWAFVVCIGGVATTQEK</sequence>
<protein>
    <recommendedName>
        <fullName evidence="5">DUF998 domain-containing protein</fullName>
    </recommendedName>
</protein>
<evidence type="ECO:0000256" key="2">
    <source>
        <dbReference type="SAM" id="Phobius"/>
    </source>
</evidence>
<proteinExistence type="predicted"/>
<evidence type="ECO:0000256" key="1">
    <source>
        <dbReference type="SAM" id="MobiDB-lite"/>
    </source>
</evidence>
<keyword evidence="2" id="KW-1133">Transmembrane helix</keyword>
<gene>
    <name evidence="3" type="ORF">SAMN06296010_0296</name>
</gene>
<dbReference type="OrthoDB" id="8159487at2"/>
<reference evidence="4" key="1">
    <citation type="submission" date="2017-04" db="EMBL/GenBank/DDBJ databases">
        <authorList>
            <person name="Varghese N."/>
            <person name="Submissions S."/>
        </authorList>
    </citation>
    <scope>NUCLEOTIDE SEQUENCE [LARGE SCALE GENOMIC DNA]</scope>
    <source>
        <strain evidence="4">VKM Ac-2510</strain>
    </source>
</reference>
<keyword evidence="2" id="KW-0472">Membrane</keyword>
<feature type="region of interest" description="Disordered" evidence="1">
    <location>
        <begin position="1"/>
        <end position="21"/>
    </location>
</feature>
<feature type="transmembrane region" description="Helical" evidence="2">
    <location>
        <begin position="182"/>
        <end position="204"/>
    </location>
</feature>
<dbReference type="Proteomes" id="UP000193244">
    <property type="component" value="Unassembled WGS sequence"/>
</dbReference>
<feature type="transmembrane region" description="Helical" evidence="2">
    <location>
        <begin position="71"/>
        <end position="92"/>
    </location>
</feature>
<feature type="transmembrane region" description="Helical" evidence="2">
    <location>
        <begin position="29"/>
        <end position="51"/>
    </location>
</feature>
<feature type="transmembrane region" description="Helical" evidence="2">
    <location>
        <begin position="142"/>
        <end position="162"/>
    </location>
</feature>
<dbReference type="AlphaFoldDB" id="A0A1X7IA32"/>
<evidence type="ECO:0000313" key="4">
    <source>
        <dbReference type="Proteomes" id="UP000193244"/>
    </source>
</evidence>